<reference evidence="3" key="1">
    <citation type="submission" date="2016-11" db="EMBL/GenBank/DDBJ databases">
        <authorList>
            <person name="Varghese N."/>
            <person name="Submissions S."/>
        </authorList>
    </citation>
    <scope>NUCLEOTIDE SEQUENCE [LARGE SCALE GENOMIC DNA]</scope>
    <source>
        <strain evidence="3">DSM 26899</strain>
    </source>
</reference>
<dbReference type="Proteomes" id="UP000184364">
    <property type="component" value="Unassembled WGS sequence"/>
</dbReference>
<name>A0A1M7FU65_9FLAO</name>
<keyword evidence="1" id="KW-0175">Coiled coil</keyword>
<dbReference type="RefSeq" id="WP_073295706.1">
    <property type="nucleotide sequence ID" value="NZ_FRAV01000033.1"/>
</dbReference>
<proteinExistence type="predicted"/>
<sequence length="254" mass="30566">MQNLIKYFNSISAEFKKSHYSEESIEKLFDVIYELEEKEKNLEEIYILSKTYQLLRFNRKALEILEPAIKFAEKKEKEKLEKLLINLKKESRSFYNKEPYRDLRESKMKKNFSLILSPQDFNIVKGKDIYRTEIPEHVENIVVLNKYVERRFIEIYSENSFGELEIKKIISHIEWIANVKKDLMVFYMDAKTDYKLSHINEEWFHNLEVIDLLIEIKDGIIYNQIAISDHIRQVGFYLETKDNTIVSLEYDPIL</sequence>
<keyword evidence="3" id="KW-1185">Reference proteome</keyword>
<dbReference type="AlphaFoldDB" id="A0A1M7FU65"/>
<evidence type="ECO:0000313" key="2">
    <source>
        <dbReference type="EMBL" id="SHM07189.1"/>
    </source>
</evidence>
<organism evidence="2 3">
    <name type="scientific">Chryseobacterium polytrichastri</name>
    <dbReference type="NCBI Taxonomy" id="1302687"/>
    <lineage>
        <taxon>Bacteria</taxon>
        <taxon>Pseudomonadati</taxon>
        <taxon>Bacteroidota</taxon>
        <taxon>Flavobacteriia</taxon>
        <taxon>Flavobacteriales</taxon>
        <taxon>Weeksellaceae</taxon>
        <taxon>Chryseobacterium group</taxon>
        <taxon>Chryseobacterium</taxon>
    </lineage>
</organism>
<dbReference type="EMBL" id="FRAV01000033">
    <property type="protein sequence ID" value="SHM07189.1"/>
    <property type="molecule type" value="Genomic_DNA"/>
</dbReference>
<accession>A0A1M7FU65</accession>
<evidence type="ECO:0000256" key="1">
    <source>
        <dbReference type="SAM" id="Coils"/>
    </source>
</evidence>
<protein>
    <submittedName>
        <fullName evidence="2">Uncharacterized protein</fullName>
    </submittedName>
</protein>
<gene>
    <name evidence="2" type="ORF">SAMN05444267_103336</name>
</gene>
<dbReference type="OrthoDB" id="1242641at2"/>
<evidence type="ECO:0000313" key="3">
    <source>
        <dbReference type="Proteomes" id="UP000184364"/>
    </source>
</evidence>
<dbReference type="STRING" id="1302687.SAMN05444267_103336"/>
<feature type="coiled-coil region" evidence="1">
    <location>
        <begin position="70"/>
        <end position="97"/>
    </location>
</feature>